<keyword evidence="3" id="KW-1185">Reference proteome</keyword>
<gene>
    <name evidence="2" type="ORF">DCAF_LOCUS1947</name>
</gene>
<reference evidence="2 3" key="1">
    <citation type="submission" date="2024-01" db="EMBL/GenBank/DDBJ databases">
        <authorList>
            <person name="Waweru B."/>
        </authorList>
    </citation>
    <scope>NUCLEOTIDE SEQUENCE [LARGE SCALE GENOMIC DNA]</scope>
</reference>
<evidence type="ECO:0000313" key="2">
    <source>
        <dbReference type="EMBL" id="CAK7324307.1"/>
    </source>
</evidence>
<dbReference type="PANTHER" id="PTHR34376:SF2">
    <property type="entry name" value="SERINE PROTEASE INHIBITOR, KAZAL-TYPE FAMILY PROTEIN"/>
    <property type="match status" value="1"/>
</dbReference>
<protein>
    <submittedName>
        <fullName evidence="2">Uncharacterized protein</fullName>
    </submittedName>
</protein>
<organism evidence="2 3">
    <name type="scientific">Dovyalis caffra</name>
    <dbReference type="NCBI Taxonomy" id="77055"/>
    <lineage>
        <taxon>Eukaryota</taxon>
        <taxon>Viridiplantae</taxon>
        <taxon>Streptophyta</taxon>
        <taxon>Embryophyta</taxon>
        <taxon>Tracheophyta</taxon>
        <taxon>Spermatophyta</taxon>
        <taxon>Magnoliopsida</taxon>
        <taxon>eudicotyledons</taxon>
        <taxon>Gunneridae</taxon>
        <taxon>Pentapetalae</taxon>
        <taxon>rosids</taxon>
        <taxon>fabids</taxon>
        <taxon>Malpighiales</taxon>
        <taxon>Salicaceae</taxon>
        <taxon>Flacourtieae</taxon>
        <taxon>Dovyalis</taxon>
    </lineage>
</organism>
<feature type="signal peptide" evidence="1">
    <location>
        <begin position="1"/>
        <end position="26"/>
    </location>
</feature>
<name>A0AAV1QUT2_9ROSI</name>
<sequence>MMPSTLFIHILLVTAIAFCSIPTVRSDSNPIRLPTQQNNNDGDDLGYDVCGEWSRRPPASSCPVKCFRPDPVCGVDGVTYWCGCDDARCAGTKVARKGFCEVGNNGAAAQALLLSLEIQNHSVYKTVVQGSYLLQLIKHIR</sequence>
<dbReference type="EMBL" id="CAWUPB010000246">
    <property type="protein sequence ID" value="CAK7324307.1"/>
    <property type="molecule type" value="Genomic_DNA"/>
</dbReference>
<keyword evidence="1" id="KW-0732">Signal</keyword>
<accession>A0AAV1QUT2</accession>
<comment type="caution">
    <text evidence="2">The sequence shown here is derived from an EMBL/GenBank/DDBJ whole genome shotgun (WGS) entry which is preliminary data.</text>
</comment>
<dbReference type="AlphaFoldDB" id="A0AAV1QUT2"/>
<evidence type="ECO:0000313" key="3">
    <source>
        <dbReference type="Proteomes" id="UP001314170"/>
    </source>
</evidence>
<dbReference type="Gene3D" id="3.30.60.30">
    <property type="match status" value="1"/>
</dbReference>
<evidence type="ECO:0000256" key="1">
    <source>
        <dbReference type="SAM" id="SignalP"/>
    </source>
</evidence>
<dbReference type="PANTHER" id="PTHR34376">
    <property type="entry name" value="SERINE PROTEASE INHIBITOR, KAZAL-TYPE FAMILY PROTEIN"/>
    <property type="match status" value="1"/>
</dbReference>
<proteinExistence type="predicted"/>
<dbReference type="Proteomes" id="UP001314170">
    <property type="component" value="Unassembled WGS sequence"/>
</dbReference>
<feature type="chain" id="PRO_5043483222" evidence="1">
    <location>
        <begin position="27"/>
        <end position="141"/>
    </location>
</feature>